<reference evidence="5" key="1">
    <citation type="journal article" date="2014" name="Int. J. Syst. Evol. Microbiol.">
        <title>Complete genome sequence of Corynebacterium casei LMG S-19264T (=DSM 44701T), isolated from a smear-ripened cheese.</title>
        <authorList>
            <consortium name="US DOE Joint Genome Institute (JGI-PGF)"/>
            <person name="Walter F."/>
            <person name="Albersmeier A."/>
            <person name="Kalinowski J."/>
            <person name="Ruckert C."/>
        </authorList>
    </citation>
    <scope>NUCLEOTIDE SEQUENCE</scope>
    <source>
        <strain evidence="5">CGMCC 1.12785</strain>
    </source>
</reference>
<evidence type="ECO:0000313" key="5">
    <source>
        <dbReference type="EMBL" id="GGA05870.1"/>
    </source>
</evidence>
<evidence type="ECO:0000256" key="2">
    <source>
        <dbReference type="ARBA" id="ARBA00022679"/>
    </source>
</evidence>
<dbReference type="GO" id="GO:0008887">
    <property type="term" value="F:glycerate kinase activity"/>
    <property type="evidence" value="ECO:0007669"/>
    <property type="project" value="UniProtKB-UniRule"/>
</dbReference>
<evidence type="ECO:0000313" key="6">
    <source>
        <dbReference type="Proteomes" id="UP000616114"/>
    </source>
</evidence>
<dbReference type="Gene3D" id="3.90.1510.10">
    <property type="entry name" value="Glycerate kinase, domain 2"/>
    <property type="match status" value="1"/>
</dbReference>
<gene>
    <name evidence="5" type="ORF">GCM10011333_05960</name>
</gene>
<keyword evidence="6" id="KW-1185">Reference proteome</keyword>
<organism evidence="5 6">
    <name type="scientific">Sediminivirga luteola</name>
    <dbReference type="NCBI Taxonomy" id="1774748"/>
    <lineage>
        <taxon>Bacteria</taxon>
        <taxon>Bacillati</taxon>
        <taxon>Actinomycetota</taxon>
        <taxon>Actinomycetes</taxon>
        <taxon>Micrococcales</taxon>
        <taxon>Brevibacteriaceae</taxon>
        <taxon>Sediminivirga</taxon>
    </lineage>
</organism>
<protein>
    <submittedName>
        <fullName evidence="5">Glycerate kinase</fullName>
    </submittedName>
</protein>
<evidence type="ECO:0000256" key="3">
    <source>
        <dbReference type="ARBA" id="ARBA00022777"/>
    </source>
</evidence>
<evidence type="ECO:0000256" key="4">
    <source>
        <dbReference type="PIRNR" id="PIRNR006078"/>
    </source>
</evidence>
<dbReference type="Proteomes" id="UP000616114">
    <property type="component" value="Unassembled WGS sequence"/>
</dbReference>
<reference evidence="5" key="2">
    <citation type="submission" date="2020-09" db="EMBL/GenBank/DDBJ databases">
        <authorList>
            <person name="Sun Q."/>
            <person name="Zhou Y."/>
        </authorList>
    </citation>
    <scope>NUCLEOTIDE SEQUENCE</scope>
    <source>
        <strain evidence="5">CGMCC 1.12785</strain>
    </source>
</reference>
<evidence type="ECO:0000256" key="1">
    <source>
        <dbReference type="ARBA" id="ARBA00006284"/>
    </source>
</evidence>
<accession>A0A8J2XJK4</accession>
<dbReference type="PIRSF" id="PIRSF006078">
    <property type="entry name" value="GlxK"/>
    <property type="match status" value="1"/>
</dbReference>
<dbReference type="NCBIfam" id="TIGR00045">
    <property type="entry name" value="glycerate kinase"/>
    <property type="match status" value="1"/>
</dbReference>
<proteinExistence type="inferred from homology"/>
<name>A0A8J2XJK4_9MICO</name>
<dbReference type="SUPFAM" id="SSF110738">
    <property type="entry name" value="Glycerate kinase I"/>
    <property type="match status" value="1"/>
</dbReference>
<sequence length="365" mass="37455">MHFLIAPDKFKGTLSAEQVATHLARGLESHGHTAACVPAADGGDGTVAAVLASGFTEHRSLVTGPHGRPVEAAYALRGTTAVIETAQASGLTLMDPRRPMPMEATSYGTGELIRHALDAGATTIVLGVGGVATTDGGIGMLTALGARFLDADGQEVRPGRLEKLEAVEAGGLDPRIGAVEVVLASDVDNPLTGPDGAAAVYGPQKGAGPDHVRRLDAGLRRLAGLVDPEAADRPGAGAAGGIGFAAMALLGAERRPGIDAVLELGPFREELARADVVVTGEGKADRQTLHGKVAHGVARRAREAGLETWVVCGVSELSQEQIDEAGFAGVLALTDIEPDPELCRANAGELLDHLAQRLAARFEES</sequence>
<dbReference type="InterPro" id="IPR018197">
    <property type="entry name" value="Glycerate_kinase_RE-like"/>
</dbReference>
<dbReference type="EMBL" id="BMFY01000002">
    <property type="protein sequence ID" value="GGA05870.1"/>
    <property type="molecule type" value="Genomic_DNA"/>
</dbReference>
<keyword evidence="2 4" id="KW-0808">Transferase</keyword>
<comment type="caution">
    <text evidence="5">The sequence shown here is derived from an EMBL/GenBank/DDBJ whole genome shotgun (WGS) entry which is preliminary data.</text>
</comment>
<dbReference type="GO" id="GO:0031388">
    <property type="term" value="P:organic acid phosphorylation"/>
    <property type="evidence" value="ECO:0007669"/>
    <property type="project" value="UniProtKB-UniRule"/>
</dbReference>
<dbReference type="PANTHER" id="PTHR21599:SF0">
    <property type="entry name" value="GLYCERATE KINASE"/>
    <property type="match status" value="1"/>
</dbReference>
<dbReference type="InterPro" id="IPR004381">
    <property type="entry name" value="Glycerate_kinase"/>
</dbReference>
<comment type="similarity">
    <text evidence="1 4">Belongs to the glycerate kinase type-1 family.</text>
</comment>
<dbReference type="InterPro" id="IPR018193">
    <property type="entry name" value="Glyc_kinase_flavodox-like_fold"/>
</dbReference>
<keyword evidence="3 4" id="KW-0418">Kinase</keyword>
<dbReference type="PANTHER" id="PTHR21599">
    <property type="entry name" value="GLYCERATE KINASE"/>
    <property type="match status" value="1"/>
</dbReference>
<dbReference type="Pfam" id="PF02595">
    <property type="entry name" value="Gly_kinase"/>
    <property type="match status" value="1"/>
</dbReference>
<dbReference type="AlphaFoldDB" id="A0A8J2XJK4"/>
<dbReference type="Gene3D" id="3.40.50.10350">
    <property type="entry name" value="Glycerate kinase, domain 1"/>
    <property type="match status" value="1"/>
</dbReference>
<dbReference type="RefSeq" id="WP_188549432.1">
    <property type="nucleotide sequence ID" value="NZ_BMFY01000002.1"/>
</dbReference>
<dbReference type="InterPro" id="IPR036129">
    <property type="entry name" value="Glycerate_kinase_sf"/>
</dbReference>